<evidence type="ECO:0000313" key="3">
    <source>
        <dbReference type="Proteomes" id="UP000248314"/>
    </source>
</evidence>
<dbReference type="Pfam" id="PF19572">
    <property type="entry name" value="PorV"/>
    <property type="match status" value="1"/>
</dbReference>
<accession>A0A318I455</accession>
<comment type="caution">
    <text evidence="2">The sequence shown here is derived from an EMBL/GenBank/DDBJ whole genome shotgun (WGS) entry which is preliminary data.</text>
</comment>
<dbReference type="InterPro" id="IPR045741">
    <property type="entry name" value="PorV"/>
</dbReference>
<gene>
    <name evidence="2" type="ORF">EJ73_00438</name>
</gene>
<dbReference type="NCBIfam" id="NF033709">
    <property type="entry name" value="PorV_fam"/>
    <property type="match status" value="1"/>
</dbReference>
<evidence type="ECO:0000313" key="2">
    <source>
        <dbReference type="EMBL" id="PXX24196.1"/>
    </source>
</evidence>
<name>A0A318I455_9BACT</name>
<dbReference type="AlphaFoldDB" id="A0A318I455"/>
<dbReference type="SUPFAM" id="SSF56925">
    <property type="entry name" value="OMPA-like"/>
    <property type="match status" value="1"/>
</dbReference>
<proteinExistence type="predicted"/>
<dbReference type="OrthoDB" id="1014835at2"/>
<reference evidence="2 3" key="1">
    <citation type="submission" date="2018-05" db="EMBL/GenBank/DDBJ databases">
        <title>Genomic Encyclopedia of Type Strains, Phase I: the one thousand microbial genomes (KMG-I) project.</title>
        <authorList>
            <person name="Kyrpides N."/>
        </authorList>
    </citation>
    <scope>NUCLEOTIDE SEQUENCE [LARGE SCALE GENOMIC DNA]</scope>
    <source>
        <strain evidence="2 3">DSM 15611</strain>
    </source>
</reference>
<feature type="domain" description="Type IX secretion system protein PorV" evidence="1">
    <location>
        <begin position="26"/>
        <end position="225"/>
    </location>
</feature>
<dbReference type="InterPro" id="IPR011250">
    <property type="entry name" value="OMP/PagP_B-barrel"/>
</dbReference>
<dbReference type="Proteomes" id="UP000248314">
    <property type="component" value="Unassembled WGS sequence"/>
</dbReference>
<dbReference type="Gene3D" id="2.40.160.20">
    <property type="match status" value="1"/>
</dbReference>
<dbReference type="EMBL" id="QJJX01000003">
    <property type="protein sequence ID" value="PXX24196.1"/>
    <property type="molecule type" value="Genomic_DNA"/>
</dbReference>
<keyword evidence="3" id="KW-1185">Reference proteome</keyword>
<dbReference type="RefSeq" id="WP_025815286.1">
    <property type="nucleotide sequence ID" value="NZ_BAIZ01000002.1"/>
</dbReference>
<evidence type="ECO:0000259" key="1">
    <source>
        <dbReference type="Pfam" id="PF19572"/>
    </source>
</evidence>
<dbReference type="STRING" id="1122991.GCA_000613445_03178"/>
<dbReference type="Gene3D" id="2.40.160.60">
    <property type="entry name" value="Outer membrane protein transport protein (OMPP1/FadL/TodX)"/>
    <property type="match status" value="1"/>
</dbReference>
<sequence length="314" mass="33138">MNKISMALITLGTCLAMEVTAQSRILPVLEATPDARSAAMGGTLLGHANQMYIYANPAALAFGDQRFVADASLEAQPKTDDGRLMQYNFAAGYRFANRSALMAGMRYLGGLTVPAVNAVGTTASVSPYDVTLDLGYAFSVTSQVAVYATATYAHAHAATSANALAFSLGAAFQQSFSVAKNMPSVLNLGVRLMDFGKSVKFNDTGVPQSLPTSLVAGGDWLVTVAPKHNLTYALSCRYFTPKDAHETLVGTGLEYTYNQLVSARVGYQFANKGSNALTVGAGGQLKGFKLNLAYHHAFADYGVDALMVGVGYAF</sequence>
<organism evidence="2 3">
    <name type="scientific">Hoylesella shahii DSM 15611 = JCM 12083</name>
    <dbReference type="NCBI Taxonomy" id="1122991"/>
    <lineage>
        <taxon>Bacteria</taxon>
        <taxon>Pseudomonadati</taxon>
        <taxon>Bacteroidota</taxon>
        <taxon>Bacteroidia</taxon>
        <taxon>Bacteroidales</taxon>
        <taxon>Prevotellaceae</taxon>
        <taxon>Hoylesella</taxon>
    </lineage>
</organism>
<protein>
    <recommendedName>
        <fullName evidence="1">Type IX secretion system protein PorV domain-containing protein</fullName>
    </recommendedName>
</protein>